<keyword evidence="3 5" id="KW-0063">Aspartyl esterase</keyword>
<dbReference type="InterPro" id="IPR000070">
    <property type="entry name" value="Pectinesterase_cat"/>
</dbReference>
<keyword evidence="2 5" id="KW-0378">Hydrolase</keyword>
<protein>
    <recommendedName>
        <fullName evidence="5">Pectinesterase</fullName>
        <ecNumber evidence="5">3.1.1.11</ecNumber>
    </recommendedName>
</protein>
<dbReference type="PANTHER" id="PTHR31321">
    <property type="entry name" value="ACYL-COA THIOESTER HYDROLASE YBHC-RELATED"/>
    <property type="match status" value="1"/>
</dbReference>
<feature type="signal peptide" evidence="5">
    <location>
        <begin position="1"/>
        <end position="19"/>
    </location>
</feature>
<evidence type="ECO:0000313" key="8">
    <source>
        <dbReference type="Proteomes" id="UP000263900"/>
    </source>
</evidence>
<gene>
    <name evidence="7" type="ORF">D3H65_07065</name>
</gene>
<dbReference type="UniPathway" id="UPA00545">
    <property type="reaction ID" value="UER00823"/>
</dbReference>
<dbReference type="GO" id="GO:0009279">
    <property type="term" value="C:cell outer membrane"/>
    <property type="evidence" value="ECO:0007669"/>
    <property type="project" value="TreeGrafter"/>
</dbReference>
<evidence type="ECO:0000256" key="1">
    <source>
        <dbReference type="ARBA" id="ARBA00008891"/>
    </source>
</evidence>
<accession>A0A3B7MKW5</accession>
<dbReference type="KEGG" id="pseg:D3H65_07065"/>
<comment type="similarity">
    <text evidence="1">Belongs to the pectinesterase family.</text>
</comment>
<dbReference type="InterPro" id="IPR012334">
    <property type="entry name" value="Pectin_lyas_fold"/>
</dbReference>
<dbReference type="InterPro" id="IPR011050">
    <property type="entry name" value="Pectin_lyase_fold/virulence"/>
</dbReference>
<feature type="chain" id="PRO_5017497808" description="Pectinesterase" evidence="5">
    <location>
        <begin position="20"/>
        <end position="335"/>
    </location>
</feature>
<dbReference type="RefSeq" id="WP_119049585.1">
    <property type="nucleotide sequence ID" value="NZ_CP032157.1"/>
</dbReference>
<comment type="pathway">
    <text evidence="5">Glycan metabolism; pectin degradation; 2-dehydro-3-deoxy-D-gluconate from pectin: step 1/5.</text>
</comment>
<organism evidence="7 8">
    <name type="scientific">Paraflavitalea soli</name>
    <dbReference type="NCBI Taxonomy" id="2315862"/>
    <lineage>
        <taxon>Bacteria</taxon>
        <taxon>Pseudomonadati</taxon>
        <taxon>Bacteroidota</taxon>
        <taxon>Chitinophagia</taxon>
        <taxon>Chitinophagales</taxon>
        <taxon>Chitinophagaceae</taxon>
        <taxon>Paraflavitalea</taxon>
    </lineage>
</organism>
<dbReference type="PROSITE" id="PS00503">
    <property type="entry name" value="PECTINESTERASE_2"/>
    <property type="match status" value="1"/>
</dbReference>
<name>A0A3B7MKW5_9BACT</name>
<dbReference type="OrthoDB" id="9804686at2"/>
<evidence type="ECO:0000256" key="4">
    <source>
        <dbReference type="PROSITE-ProRule" id="PRU10040"/>
    </source>
</evidence>
<proteinExistence type="inferred from homology"/>
<dbReference type="SUPFAM" id="SSF51126">
    <property type="entry name" value="Pectin lyase-like"/>
    <property type="match status" value="1"/>
</dbReference>
<dbReference type="Gene3D" id="2.160.20.10">
    <property type="entry name" value="Single-stranded right-handed beta-helix, Pectin lyase-like"/>
    <property type="match status" value="1"/>
</dbReference>
<evidence type="ECO:0000256" key="5">
    <source>
        <dbReference type="RuleBase" id="RU000589"/>
    </source>
</evidence>
<comment type="catalytic activity">
    <reaction evidence="5">
        <text>[(1-&gt;4)-alpha-D-galacturonosyl methyl ester](n) + n H2O = [(1-&gt;4)-alpha-D-galacturonosyl](n) + n methanol + n H(+)</text>
        <dbReference type="Rhea" id="RHEA:22380"/>
        <dbReference type="Rhea" id="RHEA-COMP:14570"/>
        <dbReference type="Rhea" id="RHEA-COMP:14573"/>
        <dbReference type="ChEBI" id="CHEBI:15377"/>
        <dbReference type="ChEBI" id="CHEBI:15378"/>
        <dbReference type="ChEBI" id="CHEBI:17790"/>
        <dbReference type="ChEBI" id="CHEBI:140522"/>
        <dbReference type="ChEBI" id="CHEBI:140523"/>
        <dbReference type="EC" id="3.1.1.11"/>
    </reaction>
</comment>
<evidence type="ECO:0000313" key="7">
    <source>
        <dbReference type="EMBL" id="AXY73750.1"/>
    </source>
</evidence>
<dbReference type="PANTHER" id="PTHR31321:SF57">
    <property type="entry name" value="PECTINESTERASE 53-RELATED"/>
    <property type="match status" value="1"/>
</dbReference>
<feature type="domain" description="Pectinesterase catalytic" evidence="6">
    <location>
        <begin position="28"/>
        <end position="325"/>
    </location>
</feature>
<keyword evidence="5" id="KW-0732">Signal</keyword>
<feature type="active site" evidence="4">
    <location>
        <position position="189"/>
    </location>
</feature>
<evidence type="ECO:0000256" key="2">
    <source>
        <dbReference type="ARBA" id="ARBA00022801"/>
    </source>
</evidence>
<dbReference type="AlphaFoldDB" id="A0A3B7MKW5"/>
<dbReference type="Pfam" id="PF01095">
    <property type="entry name" value="Pectinesterase"/>
    <property type="match status" value="1"/>
</dbReference>
<dbReference type="EC" id="3.1.1.11" evidence="5"/>
<dbReference type="GO" id="GO:0042545">
    <property type="term" value="P:cell wall modification"/>
    <property type="evidence" value="ECO:0007669"/>
    <property type="project" value="UniProtKB-UniRule"/>
</dbReference>
<sequence>MLKSIAFLMFVLTLTHTYAQNPEYPPTVTVAQDGSGNYKTIQEAINSVRDLAYQRVTIHIKKGVYHEKVVVPSWKTRITLLGENKDSTIITGNDFSGKPLPGGKDRVGRDKFSTYTSYTLLIEGNDFIAENLTIENTAGRVGQAVALHVEADRVIIRNCRIIGNQDTLYAAKENSRQYYQDCYIEGTTDFIFGEAIALFKNCTIKNLVNSYLTAAATRQQQPFGYVFIDCKLIADTAARKVFLGRPWRPYAKTVFIHCEMGSHINPQGWDPWKGDSMFPDKEKTIFYAEYESSGPGANPTARVAWSRQLSAKEARQYTIPNILGGRDRWDPLNLH</sequence>
<evidence type="ECO:0000256" key="3">
    <source>
        <dbReference type="ARBA" id="ARBA00023085"/>
    </source>
</evidence>
<dbReference type="GO" id="GO:0045490">
    <property type="term" value="P:pectin catabolic process"/>
    <property type="evidence" value="ECO:0007669"/>
    <property type="project" value="UniProtKB-UniRule"/>
</dbReference>
<dbReference type="Proteomes" id="UP000263900">
    <property type="component" value="Chromosome"/>
</dbReference>
<keyword evidence="8" id="KW-1185">Reference proteome</keyword>
<dbReference type="EMBL" id="CP032157">
    <property type="protein sequence ID" value="AXY73750.1"/>
    <property type="molecule type" value="Genomic_DNA"/>
</dbReference>
<dbReference type="InterPro" id="IPR033131">
    <property type="entry name" value="Pectinesterase_Asp_AS"/>
</dbReference>
<reference evidence="7 8" key="1">
    <citation type="submission" date="2018-09" db="EMBL/GenBank/DDBJ databases">
        <title>Genome sequencing of strain 6GH32-13.</title>
        <authorList>
            <person name="Weon H.-Y."/>
            <person name="Heo J."/>
            <person name="Kwon S.-W."/>
        </authorList>
    </citation>
    <scope>NUCLEOTIDE SEQUENCE [LARGE SCALE GENOMIC DNA]</scope>
    <source>
        <strain evidence="7 8">5GH32-13</strain>
    </source>
</reference>
<dbReference type="GO" id="GO:0030599">
    <property type="term" value="F:pectinesterase activity"/>
    <property type="evidence" value="ECO:0007669"/>
    <property type="project" value="UniProtKB-UniRule"/>
</dbReference>
<evidence type="ECO:0000259" key="6">
    <source>
        <dbReference type="Pfam" id="PF01095"/>
    </source>
</evidence>